<keyword evidence="2" id="KW-1185">Reference proteome</keyword>
<dbReference type="AlphaFoldDB" id="A0AAN9A2S3"/>
<dbReference type="EMBL" id="JAXCGZ010013290">
    <property type="protein sequence ID" value="KAK7072953.1"/>
    <property type="molecule type" value="Genomic_DNA"/>
</dbReference>
<accession>A0AAN9A2S3</accession>
<proteinExistence type="predicted"/>
<name>A0AAN9A2S3_HALRR</name>
<gene>
    <name evidence="1" type="ORF">SK128_006873</name>
</gene>
<reference evidence="1 2" key="1">
    <citation type="submission" date="2023-11" db="EMBL/GenBank/DDBJ databases">
        <title>Halocaridina rubra genome assembly.</title>
        <authorList>
            <person name="Smith C."/>
        </authorList>
    </citation>
    <scope>NUCLEOTIDE SEQUENCE [LARGE SCALE GENOMIC DNA]</scope>
    <source>
        <strain evidence="1">EP-1</strain>
        <tissue evidence="1">Whole</tissue>
    </source>
</reference>
<sequence length="82" mass="9277">MSDVWPNLKRPLAVSQAMFGRISDDVFDRILDEVWPTLEGHLEETAKTFCSQALLASGSPKGLEQYRHLTVLSPRQPRVLLL</sequence>
<comment type="caution">
    <text evidence="1">The sequence shown here is derived from an EMBL/GenBank/DDBJ whole genome shotgun (WGS) entry which is preliminary data.</text>
</comment>
<evidence type="ECO:0000313" key="2">
    <source>
        <dbReference type="Proteomes" id="UP001381693"/>
    </source>
</evidence>
<protein>
    <submittedName>
        <fullName evidence="1">Uncharacterized protein</fullName>
    </submittedName>
</protein>
<evidence type="ECO:0000313" key="1">
    <source>
        <dbReference type="EMBL" id="KAK7072953.1"/>
    </source>
</evidence>
<organism evidence="1 2">
    <name type="scientific">Halocaridina rubra</name>
    <name type="common">Hawaiian red shrimp</name>
    <dbReference type="NCBI Taxonomy" id="373956"/>
    <lineage>
        <taxon>Eukaryota</taxon>
        <taxon>Metazoa</taxon>
        <taxon>Ecdysozoa</taxon>
        <taxon>Arthropoda</taxon>
        <taxon>Crustacea</taxon>
        <taxon>Multicrustacea</taxon>
        <taxon>Malacostraca</taxon>
        <taxon>Eumalacostraca</taxon>
        <taxon>Eucarida</taxon>
        <taxon>Decapoda</taxon>
        <taxon>Pleocyemata</taxon>
        <taxon>Caridea</taxon>
        <taxon>Atyoidea</taxon>
        <taxon>Atyidae</taxon>
        <taxon>Halocaridina</taxon>
    </lineage>
</organism>
<dbReference type="Proteomes" id="UP001381693">
    <property type="component" value="Unassembled WGS sequence"/>
</dbReference>